<feature type="compositionally biased region" description="Low complexity" evidence="3">
    <location>
        <begin position="114"/>
        <end position="136"/>
    </location>
</feature>
<dbReference type="Pfam" id="PF26116">
    <property type="entry name" value="FAM13A"/>
    <property type="match status" value="1"/>
</dbReference>
<dbReference type="InterPro" id="IPR039102">
    <property type="entry name" value="FAM13"/>
</dbReference>
<feature type="domain" description="FAM13A-like" evidence="4">
    <location>
        <begin position="147"/>
        <end position="214"/>
    </location>
</feature>
<dbReference type="AlphaFoldDB" id="A0ABD1CZ40"/>
<evidence type="ECO:0000256" key="1">
    <source>
        <dbReference type="ARBA" id="ARBA00007549"/>
    </source>
</evidence>
<sequence>RLQEKRDTDHRSENLESLSGDQLVDEKTSVQRALLYLESIYGRPASREERDAARPLYDRYRIIKRLVNRANSISGPCGTAQMPTILEHEPLAIVGTPTPSTDISPPSANSMVQSPVDSSASTAAPSTDESETTSSSITENIHSMTVEELWEHYDAAREEKKDLRRTIKEFEQKFEETTGRKMLKSDRKLIEETYAQYKQKKAKLRLIDALFKKQMSV</sequence>
<comment type="similarity">
    <text evidence="1">Belongs to the FAM13 family.</text>
</comment>
<dbReference type="InterPro" id="IPR059029">
    <property type="entry name" value="FAM13A_dom"/>
</dbReference>
<keyword evidence="2" id="KW-0175">Coiled coil</keyword>
<evidence type="ECO:0000313" key="6">
    <source>
        <dbReference type="Proteomes" id="UP001562425"/>
    </source>
</evidence>
<feature type="compositionally biased region" description="Basic and acidic residues" evidence="3">
    <location>
        <begin position="1"/>
        <end position="14"/>
    </location>
</feature>
<name>A0ABD1CZ40_CULPP</name>
<evidence type="ECO:0000313" key="5">
    <source>
        <dbReference type="EMBL" id="KAL1382265.1"/>
    </source>
</evidence>
<feature type="region of interest" description="Disordered" evidence="3">
    <location>
        <begin position="94"/>
        <end position="141"/>
    </location>
</feature>
<evidence type="ECO:0000259" key="4">
    <source>
        <dbReference type="Pfam" id="PF26116"/>
    </source>
</evidence>
<feature type="compositionally biased region" description="Low complexity" evidence="3">
    <location>
        <begin position="96"/>
        <end position="107"/>
    </location>
</feature>
<comment type="caution">
    <text evidence="5">The sequence shown here is derived from an EMBL/GenBank/DDBJ whole genome shotgun (WGS) entry which is preliminary data.</text>
</comment>
<dbReference type="PANTHER" id="PTHR15904">
    <property type="entry name" value="FAM13"/>
    <property type="match status" value="1"/>
</dbReference>
<proteinExistence type="inferred from homology"/>
<evidence type="ECO:0000256" key="3">
    <source>
        <dbReference type="SAM" id="MobiDB-lite"/>
    </source>
</evidence>
<protein>
    <recommendedName>
        <fullName evidence="4">FAM13A-like domain-containing protein</fullName>
    </recommendedName>
</protein>
<dbReference type="Proteomes" id="UP001562425">
    <property type="component" value="Unassembled WGS sequence"/>
</dbReference>
<dbReference type="EMBL" id="JBEHCU010008505">
    <property type="protein sequence ID" value="KAL1382265.1"/>
    <property type="molecule type" value="Genomic_DNA"/>
</dbReference>
<feature type="coiled-coil region" evidence="2">
    <location>
        <begin position="153"/>
        <end position="200"/>
    </location>
</feature>
<dbReference type="PANTHER" id="PTHR15904:SF17">
    <property type="entry name" value="RHO-GAP DOMAIN-CONTAINING PROTEIN"/>
    <property type="match status" value="1"/>
</dbReference>
<reference evidence="5 6" key="1">
    <citation type="submission" date="2024-05" db="EMBL/GenBank/DDBJ databases">
        <title>Culex pipiens pipiens assembly and annotation.</title>
        <authorList>
            <person name="Alout H."/>
            <person name="Durand T."/>
        </authorList>
    </citation>
    <scope>NUCLEOTIDE SEQUENCE [LARGE SCALE GENOMIC DNA]</scope>
    <source>
        <strain evidence="5">HA-2024</strain>
        <tissue evidence="5">Whole body</tissue>
    </source>
</reference>
<organism evidence="5 6">
    <name type="scientific">Culex pipiens pipiens</name>
    <name type="common">Northern house mosquito</name>
    <dbReference type="NCBI Taxonomy" id="38569"/>
    <lineage>
        <taxon>Eukaryota</taxon>
        <taxon>Metazoa</taxon>
        <taxon>Ecdysozoa</taxon>
        <taxon>Arthropoda</taxon>
        <taxon>Hexapoda</taxon>
        <taxon>Insecta</taxon>
        <taxon>Pterygota</taxon>
        <taxon>Neoptera</taxon>
        <taxon>Endopterygota</taxon>
        <taxon>Diptera</taxon>
        <taxon>Nematocera</taxon>
        <taxon>Culicoidea</taxon>
        <taxon>Culicidae</taxon>
        <taxon>Culicinae</taxon>
        <taxon>Culicini</taxon>
        <taxon>Culex</taxon>
        <taxon>Culex</taxon>
    </lineage>
</organism>
<keyword evidence="6" id="KW-1185">Reference proteome</keyword>
<evidence type="ECO:0000256" key="2">
    <source>
        <dbReference type="SAM" id="Coils"/>
    </source>
</evidence>
<gene>
    <name evidence="5" type="ORF">pipiens_013268</name>
</gene>
<feature type="non-terminal residue" evidence="5">
    <location>
        <position position="1"/>
    </location>
</feature>
<feature type="region of interest" description="Disordered" evidence="3">
    <location>
        <begin position="1"/>
        <end position="22"/>
    </location>
</feature>
<accession>A0ABD1CZ40</accession>